<keyword evidence="2" id="KW-1185">Reference proteome</keyword>
<dbReference type="EMBL" id="SPUK01000010">
    <property type="protein sequence ID" value="TQV94229.1"/>
    <property type="molecule type" value="Genomic_DNA"/>
</dbReference>
<sequence>MHAHSHMPSDLTRHILTLPSAARCWPFSSHPSVLSHPKFSSARLSKSSSGAPMSESISLSRIIAPFPLFFKKLAWCGPLHPMSLGTRQAYRTKTRIESSRNQDTARLHCGCHC</sequence>
<protein>
    <submittedName>
        <fullName evidence="1">Uncharacterized protein</fullName>
    </submittedName>
</protein>
<organism evidence="1 2">
    <name type="scientific">Cordyceps javanica</name>
    <dbReference type="NCBI Taxonomy" id="43265"/>
    <lineage>
        <taxon>Eukaryota</taxon>
        <taxon>Fungi</taxon>
        <taxon>Dikarya</taxon>
        <taxon>Ascomycota</taxon>
        <taxon>Pezizomycotina</taxon>
        <taxon>Sordariomycetes</taxon>
        <taxon>Hypocreomycetidae</taxon>
        <taxon>Hypocreales</taxon>
        <taxon>Cordycipitaceae</taxon>
        <taxon>Cordyceps</taxon>
    </lineage>
</organism>
<comment type="caution">
    <text evidence="1">The sequence shown here is derived from an EMBL/GenBank/DDBJ whole genome shotgun (WGS) entry which is preliminary data.</text>
</comment>
<dbReference type="Proteomes" id="UP000315783">
    <property type="component" value="Unassembled WGS sequence"/>
</dbReference>
<evidence type="ECO:0000313" key="1">
    <source>
        <dbReference type="EMBL" id="TQV94229.1"/>
    </source>
</evidence>
<name>A0A545UXN4_9HYPO</name>
<reference evidence="1 2" key="1">
    <citation type="journal article" date="2019" name="Appl. Microbiol. Biotechnol.">
        <title>Genome sequence of Isaria javanica and comparative genome analysis insights into family S53 peptidase evolution in fungal entomopathogens.</title>
        <authorList>
            <person name="Lin R."/>
            <person name="Zhang X."/>
            <person name="Xin B."/>
            <person name="Zou M."/>
            <person name="Gao Y."/>
            <person name="Qin F."/>
            <person name="Hu Q."/>
            <person name="Xie B."/>
            <person name="Cheng X."/>
        </authorList>
    </citation>
    <scope>NUCLEOTIDE SEQUENCE [LARGE SCALE GENOMIC DNA]</scope>
    <source>
        <strain evidence="1 2">IJ1G</strain>
    </source>
</reference>
<proteinExistence type="predicted"/>
<evidence type="ECO:0000313" key="2">
    <source>
        <dbReference type="Proteomes" id="UP000315783"/>
    </source>
</evidence>
<gene>
    <name evidence="1" type="ORF">IF1G_07108</name>
</gene>
<dbReference type="AlphaFoldDB" id="A0A545UXN4"/>
<accession>A0A545UXN4</accession>